<protein>
    <submittedName>
        <fullName evidence="2">Uncharacterized protein</fullName>
    </submittedName>
</protein>
<sequence length="99" mass="10591">MNPTLSPATLYLGYQHRLLRVHGLGGARTSATWVPPPGIHIHPLLFLVVIVCGILGGHRQLIGALHGRGLRLVIQLHALIRLPVLAAVLRALVGVVSLL</sequence>
<organism evidence="2 3">
    <name type="scientific">Volvox africanus</name>
    <dbReference type="NCBI Taxonomy" id="51714"/>
    <lineage>
        <taxon>Eukaryota</taxon>
        <taxon>Viridiplantae</taxon>
        <taxon>Chlorophyta</taxon>
        <taxon>core chlorophytes</taxon>
        <taxon>Chlorophyceae</taxon>
        <taxon>CS clade</taxon>
        <taxon>Chlamydomonadales</taxon>
        <taxon>Volvocaceae</taxon>
        <taxon>Volvox</taxon>
    </lineage>
</organism>
<reference evidence="2" key="1">
    <citation type="journal article" date="2021" name="Proc. Natl. Acad. Sci. U.S.A.">
        <title>Three genomes in the algal genus Volvox reveal the fate of a haploid sex-determining region after a transition to homothallism.</title>
        <authorList>
            <person name="Yamamoto K."/>
            <person name="Hamaji T."/>
            <person name="Kawai-Toyooka H."/>
            <person name="Matsuzaki R."/>
            <person name="Takahashi F."/>
            <person name="Nishimura Y."/>
            <person name="Kawachi M."/>
            <person name="Noguchi H."/>
            <person name="Minakuchi Y."/>
            <person name="Umen J.G."/>
            <person name="Toyoda A."/>
            <person name="Nozaki H."/>
        </authorList>
    </citation>
    <scope>NUCLEOTIDE SEQUENCE</scope>
    <source>
        <strain evidence="2">NIES-3780</strain>
    </source>
</reference>
<evidence type="ECO:0000256" key="1">
    <source>
        <dbReference type="SAM" id="Phobius"/>
    </source>
</evidence>
<accession>A0A8J4F898</accession>
<name>A0A8J4F898_9CHLO</name>
<keyword evidence="1" id="KW-0812">Transmembrane</keyword>
<keyword evidence="1" id="KW-0472">Membrane</keyword>
<dbReference type="Proteomes" id="UP000747399">
    <property type="component" value="Unassembled WGS sequence"/>
</dbReference>
<feature type="transmembrane region" description="Helical" evidence="1">
    <location>
        <begin position="78"/>
        <end position="98"/>
    </location>
</feature>
<comment type="caution">
    <text evidence="2">The sequence shown here is derived from an EMBL/GenBank/DDBJ whole genome shotgun (WGS) entry which is preliminary data.</text>
</comment>
<evidence type="ECO:0000313" key="2">
    <source>
        <dbReference type="EMBL" id="GIL61387.1"/>
    </source>
</evidence>
<evidence type="ECO:0000313" key="3">
    <source>
        <dbReference type="Proteomes" id="UP000747399"/>
    </source>
</evidence>
<gene>
    <name evidence="2" type="ORF">Vafri_15860</name>
</gene>
<proteinExistence type="predicted"/>
<feature type="transmembrane region" description="Helical" evidence="1">
    <location>
        <begin position="39"/>
        <end position="57"/>
    </location>
</feature>
<keyword evidence="1" id="KW-1133">Transmembrane helix</keyword>
<keyword evidence="3" id="KW-1185">Reference proteome</keyword>
<dbReference type="EMBL" id="BNCO01000045">
    <property type="protein sequence ID" value="GIL61387.1"/>
    <property type="molecule type" value="Genomic_DNA"/>
</dbReference>
<dbReference type="AlphaFoldDB" id="A0A8J4F898"/>